<proteinExistence type="predicted"/>
<name>A0ABW8CTN8_STRBI</name>
<gene>
    <name evidence="1" type="ORF">ACIGW0_10055</name>
</gene>
<dbReference type="Proteomes" id="UP001614391">
    <property type="component" value="Unassembled WGS sequence"/>
</dbReference>
<comment type="caution">
    <text evidence="1">The sequence shown here is derived from an EMBL/GenBank/DDBJ whole genome shotgun (WGS) entry which is preliminary data.</text>
</comment>
<accession>A0ABW8CTN8</accession>
<keyword evidence="2" id="KW-1185">Reference proteome</keyword>
<evidence type="ECO:0000313" key="2">
    <source>
        <dbReference type="Proteomes" id="UP001614391"/>
    </source>
</evidence>
<protein>
    <submittedName>
        <fullName evidence="1">Uncharacterized protein</fullName>
    </submittedName>
</protein>
<sequence>MARQLARGMGSFFKDCGCAEPTRCPHHHLIRFRDALGEQREESVYGTQDDAIRAQPVPLPPDPCSPCVVTGSRIMCSTAS</sequence>
<organism evidence="1 2">
    <name type="scientific">Streptomyces bikiniensis</name>
    <dbReference type="NCBI Taxonomy" id="1896"/>
    <lineage>
        <taxon>Bacteria</taxon>
        <taxon>Bacillati</taxon>
        <taxon>Actinomycetota</taxon>
        <taxon>Actinomycetes</taxon>
        <taxon>Kitasatosporales</taxon>
        <taxon>Streptomycetaceae</taxon>
        <taxon>Streptomyces</taxon>
    </lineage>
</organism>
<dbReference type="RefSeq" id="WP_399612969.1">
    <property type="nucleotide sequence ID" value="NZ_JBITYT010000004.1"/>
</dbReference>
<evidence type="ECO:0000313" key="1">
    <source>
        <dbReference type="EMBL" id="MFI9119720.1"/>
    </source>
</evidence>
<dbReference type="EMBL" id="JBITYT010000004">
    <property type="protein sequence ID" value="MFI9119720.1"/>
    <property type="molecule type" value="Genomic_DNA"/>
</dbReference>
<reference evidence="1 2" key="1">
    <citation type="submission" date="2024-10" db="EMBL/GenBank/DDBJ databases">
        <title>The Natural Products Discovery Center: Release of the First 8490 Sequenced Strains for Exploring Actinobacteria Biosynthetic Diversity.</title>
        <authorList>
            <person name="Kalkreuter E."/>
            <person name="Kautsar S.A."/>
            <person name="Yang D."/>
            <person name="Bader C.D."/>
            <person name="Teijaro C.N."/>
            <person name="Fluegel L."/>
            <person name="Davis C.M."/>
            <person name="Simpson J.R."/>
            <person name="Lauterbach L."/>
            <person name="Steele A.D."/>
            <person name="Gui C."/>
            <person name="Meng S."/>
            <person name="Li G."/>
            <person name="Viehrig K."/>
            <person name="Ye F."/>
            <person name="Su P."/>
            <person name="Kiefer A.F."/>
            <person name="Nichols A."/>
            <person name="Cepeda A.J."/>
            <person name="Yan W."/>
            <person name="Fan B."/>
            <person name="Jiang Y."/>
            <person name="Adhikari A."/>
            <person name="Zheng C.-J."/>
            <person name="Schuster L."/>
            <person name="Cowan T.M."/>
            <person name="Smanski M.J."/>
            <person name="Chevrette M.G."/>
            <person name="De Carvalho L.P.S."/>
            <person name="Shen B."/>
        </authorList>
    </citation>
    <scope>NUCLEOTIDE SEQUENCE [LARGE SCALE GENOMIC DNA]</scope>
    <source>
        <strain evidence="1 2">NPDC053346</strain>
    </source>
</reference>